<comment type="caution">
    <text evidence="2">The sequence shown here is derived from an EMBL/GenBank/DDBJ whole genome shotgun (WGS) entry which is preliminary data.</text>
</comment>
<dbReference type="Pfam" id="PF05970">
    <property type="entry name" value="PIF1"/>
    <property type="match status" value="1"/>
</dbReference>
<dbReference type="GO" id="GO:0003678">
    <property type="term" value="F:DNA helicase activity"/>
    <property type="evidence" value="ECO:0007669"/>
    <property type="project" value="InterPro"/>
</dbReference>
<sequence>MNKDLNFSQPQEIIDYLTSTKVDYSLLLETANELCQKIEIPHTNLGGQKFNTISQCILEAFKRICGFSSTKWISEKNLTRPLKDGQNFITFTRINAKKDICIYKIANFDQIDFENEFADEIECEKETLPAAEKNSSVPVYTIPENAARYFKTQPDDDKKLKKIINFLRNGDNVFVTGHAGTGKSYILRKLKEKYKKKLTITSTTGIAAVNVKGQTLHSWAGVGLCRNTIQATVEKIKTRPSQYRQIKNCKMLAIDEISMLNVETFEYVNEVLKLIRENNEPFGGIQVIFIGDFYQLPPVEKENDVEKNYCFETDLWQDLNLKNVILTKNYRQNEEKFIKALSDMRVNRLTQEDIELLSTRNIS</sequence>
<dbReference type="InterPro" id="IPR027417">
    <property type="entry name" value="P-loop_NTPase"/>
</dbReference>
<dbReference type="InterPro" id="IPR010285">
    <property type="entry name" value="DNA_helicase_pif1-like_DEAD"/>
</dbReference>
<dbReference type="GO" id="GO:0000723">
    <property type="term" value="P:telomere maintenance"/>
    <property type="evidence" value="ECO:0007669"/>
    <property type="project" value="InterPro"/>
</dbReference>
<dbReference type="Gene3D" id="3.40.50.300">
    <property type="entry name" value="P-loop containing nucleotide triphosphate hydrolases"/>
    <property type="match status" value="1"/>
</dbReference>
<dbReference type="AlphaFoldDB" id="A0A9D1FUK3"/>
<protein>
    <submittedName>
        <fullName evidence="2">AAA family ATPase</fullName>
    </submittedName>
</protein>
<name>A0A9D1FUK3_9BACT</name>
<dbReference type="PANTHER" id="PTHR47642">
    <property type="entry name" value="ATP-DEPENDENT DNA HELICASE"/>
    <property type="match status" value="1"/>
</dbReference>
<reference evidence="2" key="2">
    <citation type="journal article" date="2021" name="PeerJ">
        <title>Extensive microbial diversity within the chicken gut microbiome revealed by metagenomics and culture.</title>
        <authorList>
            <person name="Gilroy R."/>
            <person name="Ravi A."/>
            <person name="Getino M."/>
            <person name="Pursley I."/>
            <person name="Horton D.L."/>
            <person name="Alikhan N.F."/>
            <person name="Baker D."/>
            <person name="Gharbi K."/>
            <person name="Hall N."/>
            <person name="Watson M."/>
            <person name="Adriaenssens E.M."/>
            <person name="Foster-Nyarko E."/>
            <person name="Jarju S."/>
            <person name="Secka A."/>
            <person name="Antonio M."/>
            <person name="Oren A."/>
            <person name="Chaudhuri R.R."/>
            <person name="La Ragione R."/>
            <person name="Hildebrand F."/>
            <person name="Pallen M.J."/>
        </authorList>
    </citation>
    <scope>NUCLEOTIDE SEQUENCE</scope>
    <source>
        <strain evidence="2">CHK152-2994</strain>
    </source>
</reference>
<evidence type="ECO:0000259" key="1">
    <source>
        <dbReference type="Pfam" id="PF05970"/>
    </source>
</evidence>
<evidence type="ECO:0000313" key="3">
    <source>
        <dbReference type="Proteomes" id="UP000824139"/>
    </source>
</evidence>
<dbReference type="InterPro" id="IPR051055">
    <property type="entry name" value="PIF1_helicase"/>
</dbReference>
<gene>
    <name evidence="2" type="ORF">IAD41_02070</name>
</gene>
<dbReference type="PANTHER" id="PTHR47642:SF5">
    <property type="entry name" value="ATP-DEPENDENT DNA HELICASE"/>
    <property type="match status" value="1"/>
</dbReference>
<feature type="domain" description="DNA helicase Pif1-like DEAD-box helicase" evidence="1">
    <location>
        <begin position="161"/>
        <end position="336"/>
    </location>
</feature>
<dbReference type="EMBL" id="DVJO01000046">
    <property type="protein sequence ID" value="HIS82379.1"/>
    <property type="molecule type" value="Genomic_DNA"/>
</dbReference>
<proteinExistence type="predicted"/>
<dbReference type="GO" id="GO:0006281">
    <property type="term" value="P:DNA repair"/>
    <property type="evidence" value="ECO:0007669"/>
    <property type="project" value="InterPro"/>
</dbReference>
<dbReference type="Proteomes" id="UP000824139">
    <property type="component" value="Unassembled WGS sequence"/>
</dbReference>
<reference evidence="2" key="1">
    <citation type="submission" date="2020-10" db="EMBL/GenBank/DDBJ databases">
        <authorList>
            <person name="Gilroy R."/>
        </authorList>
    </citation>
    <scope>NUCLEOTIDE SEQUENCE</scope>
    <source>
        <strain evidence="2">CHK152-2994</strain>
    </source>
</reference>
<accession>A0A9D1FUK3</accession>
<organism evidence="2 3">
    <name type="scientific">Candidatus Scatenecus faecavium</name>
    <dbReference type="NCBI Taxonomy" id="2840915"/>
    <lineage>
        <taxon>Bacteria</taxon>
        <taxon>Candidatus Scatenecus</taxon>
    </lineage>
</organism>
<evidence type="ECO:0000313" key="2">
    <source>
        <dbReference type="EMBL" id="HIS82379.1"/>
    </source>
</evidence>
<dbReference type="SUPFAM" id="SSF52540">
    <property type="entry name" value="P-loop containing nucleoside triphosphate hydrolases"/>
    <property type="match status" value="1"/>
</dbReference>